<proteinExistence type="predicted"/>
<protein>
    <submittedName>
        <fullName evidence="2">Uncharacterized protein</fullName>
    </submittedName>
</protein>
<dbReference type="AlphaFoldDB" id="A0A1I8BJE4"/>
<organism evidence="1 2">
    <name type="scientific">Meloidogyne hapla</name>
    <name type="common">Root-knot nematode worm</name>
    <dbReference type="NCBI Taxonomy" id="6305"/>
    <lineage>
        <taxon>Eukaryota</taxon>
        <taxon>Metazoa</taxon>
        <taxon>Ecdysozoa</taxon>
        <taxon>Nematoda</taxon>
        <taxon>Chromadorea</taxon>
        <taxon>Rhabditida</taxon>
        <taxon>Tylenchina</taxon>
        <taxon>Tylenchomorpha</taxon>
        <taxon>Tylenchoidea</taxon>
        <taxon>Meloidogynidae</taxon>
        <taxon>Meloidogyninae</taxon>
        <taxon>Meloidogyne</taxon>
    </lineage>
</organism>
<sequence>MSTSYCIYIEYLDEFNNQIKQFIGSQMIGEECNNYQIPLIQKMEKVKFIVNWVENISFNIDKIDEIKEVIFNIENIEKLHKNSLNLYVEKLQEKENFNWVPFSSEQILEKNKLEEMNYENQ</sequence>
<evidence type="ECO:0000313" key="1">
    <source>
        <dbReference type="Proteomes" id="UP000095281"/>
    </source>
</evidence>
<keyword evidence="1" id="KW-1185">Reference proteome</keyword>
<dbReference type="WBParaSite" id="MhA1_Contig2694.frz3.gene1">
    <property type="protein sequence ID" value="MhA1_Contig2694.frz3.gene1"/>
    <property type="gene ID" value="MhA1_Contig2694.frz3.gene1"/>
</dbReference>
<name>A0A1I8BJE4_MELHA</name>
<reference evidence="2" key="1">
    <citation type="submission" date="2016-11" db="UniProtKB">
        <authorList>
            <consortium name="WormBaseParasite"/>
        </authorList>
    </citation>
    <scope>IDENTIFICATION</scope>
</reference>
<evidence type="ECO:0000313" key="2">
    <source>
        <dbReference type="WBParaSite" id="MhA1_Contig2694.frz3.gene1"/>
    </source>
</evidence>
<dbReference type="Proteomes" id="UP000095281">
    <property type="component" value="Unplaced"/>
</dbReference>
<accession>A0A1I8BJE4</accession>